<dbReference type="InterPro" id="IPR004839">
    <property type="entry name" value="Aminotransferase_I/II_large"/>
</dbReference>
<organism evidence="7 8">
    <name type="scientific">Mucilaginibacter frigoritolerans</name>
    <dbReference type="NCBI Taxonomy" id="652788"/>
    <lineage>
        <taxon>Bacteria</taxon>
        <taxon>Pseudomonadati</taxon>
        <taxon>Bacteroidota</taxon>
        <taxon>Sphingobacteriia</taxon>
        <taxon>Sphingobacteriales</taxon>
        <taxon>Sphingobacteriaceae</taxon>
        <taxon>Mucilaginibacter</taxon>
    </lineage>
</organism>
<gene>
    <name evidence="7" type="ORF">JN11_03192</name>
</gene>
<comment type="caution">
    <text evidence="7">The sequence shown here is derived from an EMBL/GenBank/DDBJ whole genome shotgun (WGS) entry which is preliminary data.</text>
</comment>
<dbReference type="InterPro" id="IPR015421">
    <property type="entry name" value="PyrdxlP-dep_Trfase_major"/>
</dbReference>
<dbReference type="OrthoDB" id="9807157at2"/>
<sequence>MVKKLHEKIAQFQDANIIREAGLYPYFRPIESGQDTEVIIDHKRVLMFGSNSYLGLTNHPKIKEASKKAIDKYGTGCAGSRFLNGTLDIHIELENRLAKYVGKEAAVLFSTGFQVNLGVLSSITGRNDYLILDEYDHASLIDGSRLSFSKVIKYAHNDMEDLQRKLSILPEEAVKLIAVDGIFSMEGDIVKLPEIVQIADQFGANIMVDDAHSLGVIGHKGAGTASHFNLTDDVDLIMGTFSKSLASLGGFIAADAETIDYLKHRARALMFSASMTPGSVASVIAALDIIESEPERIAKLWDNTNYAMKLLLEEGFDLGPTESPILPIYVRDNHKTFLVTKYLQNQGIFVNPVVSPAVPSDSSLLRFSLMATHSFDQIDEAVEKIAKAFKEVGVTSIKEKEKEKI</sequence>
<dbReference type="PANTHER" id="PTHR13693:SF3">
    <property type="entry name" value="LD36009P"/>
    <property type="match status" value="1"/>
</dbReference>
<evidence type="ECO:0000256" key="4">
    <source>
        <dbReference type="ARBA" id="ARBA00022898"/>
    </source>
</evidence>
<evidence type="ECO:0000313" key="8">
    <source>
        <dbReference type="Proteomes" id="UP000317010"/>
    </source>
</evidence>
<dbReference type="InterPro" id="IPR001917">
    <property type="entry name" value="Aminotrans_II_pyridoxalP_BS"/>
</dbReference>
<evidence type="ECO:0000259" key="6">
    <source>
        <dbReference type="Pfam" id="PF00155"/>
    </source>
</evidence>
<keyword evidence="3 7" id="KW-0808">Transferase</keyword>
<evidence type="ECO:0000313" key="7">
    <source>
        <dbReference type="EMBL" id="TWI98113.1"/>
    </source>
</evidence>
<dbReference type="RefSeq" id="WP_144914072.1">
    <property type="nucleotide sequence ID" value="NZ_VLLI01000009.1"/>
</dbReference>
<dbReference type="SUPFAM" id="SSF53383">
    <property type="entry name" value="PLP-dependent transferases"/>
    <property type="match status" value="1"/>
</dbReference>
<keyword evidence="8" id="KW-1185">Reference proteome</keyword>
<protein>
    <submittedName>
        <fullName evidence="7">Serine palmitoyltransferase</fullName>
    </submittedName>
</protein>
<evidence type="ECO:0000256" key="3">
    <source>
        <dbReference type="ARBA" id="ARBA00022679"/>
    </source>
</evidence>
<keyword evidence="4 5" id="KW-0663">Pyridoxal phosphate</keyword>
<dbReference type="PANTHER" id="PTHR13693">
    <property type="entry name" value="CLASS II AMINOTRANSFERASE/8-AMINO-7-OXONONANOATE SYNTHASE"/>
    <property type="match status" value="1"/>
</dbReference>
<dbReference type="InterPro" id="IPR015422">
    <property type="entry name" value="PyrdxlP-dep_Trfase_small"/>
</dbReference>
<feature type="domain" description="Aminotransferase class I/classII large" evidence="6">
    <location>
        <begin position="45"/>
        <end position="385"/>
    </location>
</feature>
<name>A0A562TXC7_9SPHI</name>
<evidence type="ECO:0000256" key="5">
    <source>
        <dbReference type="RuleBase" id="RU003693"/>
    </source>
</evidence>
<dbReference type="Gene3D" id="3.90.1150.10">
    <property type="entry name" value="Aspartate Aminotransferase, domain 1"/>
    <property type="match status" value="1"/>
</dbReference>
<comment type="similarity">
    <text evidence="5">Belongs to the class-II pyridoxal-phosphate-dependent aminotransferase family.</text>
</comment>
<dbReference type="GO" id="GO:0016740">
    <property type="term" value="F:transferase activity"/>
    <property type="evidence" value="ECO:0007669"/>
    <property type="project" value="UniProtKB-KW"/>
</dbReference>
<dbReference type="EMBL" id="VLLI01000009">
    <property type="protein sequence ID" value="TWI98113.1"/>
    <property type="molecule type" value="Genomic_DNA"/>
</dbReference>
<dbReference type="PROSITE" id="PS00599">
    <property type="entry name" value="AA_TRANSFER_CLASS_2"/>
    <property type="match status" value="1"/>
</dbReference>
<reference evidence="7 8" key="1">
    <citation type="submission" date="2019-07" db="EMBL/GenBank/DDBJ databases">
        <title>Genomic Encyclopedia of Archaeal and Bacterial Type Strains, Phase II (KMG-II): from individual species to whole genera.</title>
        <authorList>
            <person name="Goeker M."/>
        </authorList>
    </citation>
    <scope>NUCLEOTIDE SEQUENCE [LARGE SCALE GENOMIC DNA]</scope>
    <source>
        <strain evidence="7 8">ATCC BAA-1854</strain>
    </source>
</reference>
<dbReference type="Pfam" id="PF00155">
    <property type="entry name" value="Aminotran_1_2"/>
    <property type="match status" value="1"/>
</dbReference>
<dbReference type="Gene3D" id="3.40.640.10">
    <property type="entry name" value="Type I PLP-dependent aspartate aminotransferase-like (Major domain)"/>
    <property type="match status" value="1"/>
</dbReference>
<dbReference type="InterPro" id="IPR050087">
    <property type="entry name" value="AON_synthase_class-II"/>
</dbReference>
<dbReference type="AlphaFoldDB" id="A0A562TXC7"/>
<accession>A0A562TXC7</accession>
<dbReference type="Proteomes" id="UP000317010">
    <property type="component" value="Unassembled WGS sequence"/>
</dbReference>
<dbReference type="NCBIfam" id="NF047600">
    <property type="entry name" value="SerpalmtaseCFB"/>
    <property type="match status" value="1"/>
</dbReference>
<comment type="pathway">
    <text evidence="2">Lipid metabolism.</text>
</comment>
<evidence type="ECO:0000256" key="2">
    <source>
        <dbReference type="ARBA" id="ARBA00005189"/>
    </source>
</evidence>
<comment type="cofactor">
    <cofactor evidence="1 5">
        <name>pyridoxal 5'-phosphate</name>
        <dbReference type="ChEBI" id="CHEBI:597326"/>
    </cofactor>
</comment>
<dbReference type="CDD" id="cd06454">
    <property type="entry name" value="KBL_like"/>
    <property type="match status" value="1"/>
</dbReference>
<evidence type="ECO:0000256" key="1">
    <source>
        <dbReference type="ARBA" id="ARBA00001933"/>
    </source>
</evidence>
<dbReference type="GO" id="GO:0030170">
    <property type="term" value="F:pyridoxal phosphate binding"/>
    <property type="evidence" value="ECO:0007669"/>
    <property type="project" value="InterPro"/>
</dbReference>
<dbReference type="InterPro" id="IPR015424">
    <property type="entry name" value="PyrdxlP-dep_Trfase"/>
</dbReference>
<proteinExistence type="inferred from homology"/>